<evidence type="ECO:0000313" key="6">
    <source>
        <dbReference type="Proteomes" id="UP000678679"/>
    </source>
</evidence>
<dbReference type="KEGG" id="fya:KMW28_22700"/>
<keyword evidence="6" id="KW-1185">Reference proteome</keyword>
<evidence type="ECO:0000313" key="5">
    <source>
        <dbReference type="EMBL" id="QWG05233.1"/>
    </source>
</evidence>
<accession>A0AAX1NCD7</accession>
<dbReference type="PANTHER" id="PTHR47893:SF1">
    <property type="entry name" value="REGULATORY PROTEIN PCHR"/>
    <property type="match status" value="1"/>
</dbReference>
<dbReference type="AlphaFoldDB" id="A0AAX1NCD7"/>
<proteinExistence type="predicted"/>
<dbReference type="InterPro" id="IPR018060">
    <property type="entry name" value="HTH_AraC"/>
</dbReference>
<evidence type="ECO:0000256" key="3">
    <source>
        <dbReference type="ARBA" id="ARBA00023163"/>
    </source>
</evidence>
<dbReference type="GO" id="GO:0003700">
    <property type="term" value="F:DNA-binding transcription factor activity"/>
    <property type="evidence" value="ECO:0007669"/>
    <property type="project" value="InterPro"/>
</dbReference>
<dbReference type="EMBL" id="CP076133">
    <property type="protein sequence ID" value="QWG05233.1"/>
    <property type="molecule type" value="Genomic_DNA"/>
</dbReference>
<dbReference type="GO" id="GO:0043565">
    <property type="term" value="F:sequence-specific DNA binding"/>
    <property type="evidence" value="ECO:0007669"/>
    <property type="project" value="InterPro"/>
</dbReference>
<gene>
    <name evidence="5" type="ORF">KMW28_22700</name>
</gene>
<dbReference type="SUPFAM" id="SSF46689">
    <property type="entry name" value="Homeodomain-like"/>
    <property type="match status" value="2"/>
</dbReference>
<evidence type="ECO:0000256" key="1">
    <source>
        <dbReference type="ARBA" id="ARBA00023015"/>
    </source>
</evidence>
<dbReference type="InterPro" id="IPR020449">
    <property type="entry name" value="Tscrpt_reg_AraC-type_HTH"/>
</dbReference>
<sequence>MRNIELSFIDSKRNILDELHKAFPNGSISDLGFHYESNNELFNYEIIKFFGDIHIVLFEGKLTVDTNVTIKPNAMKSVVLRFILESDITHGENDTAIGEGKENGATLFNTYTEQNIQLKKNTKIKWLAVHIPIEAWLEFAESKWDKLEEIIVNQSPWILFESMTPTFSKLIKDIFSYQKLEVGKKGLISAKAIELSTYFFVQLYKRHDDKEKFGIPDVELSKLFAIRELLSKNLDTPPDIDMLSKTFAMSPTKLRANFKKVFGMPPYQYLLAERLNESYRLLESSDRSLTDIALSLGFNDQSHFTKSFKKNFDCLPSAIRN</sequence>
<evidence type="ECO:0000256" key="2">
    <source>
        <dbReference type="ARBA" id="ARBA00023125"/>
    </source>
</evidence>
<dbReference type="PANTHER" id="PTHR47893">
    <property type="entry name" value="REGULATORY PROTEIN PCHR"/>
    <property type="match status" value="1"/>
</dbReference>
<dbReference type="PRINTS" id="PR00032">
    <property type="entry name" value="HTHARAC"/>
</dbReference>
<dbReference type="Proteomes" id="UP000678679">
    <property type="component" value="Chromosome 2"/>
</dbReference>
<keyword evidence="3" id="KW-0804">Transcription</keyword>
<dbReference type="RefSeq" id="WP_169662098.1">
    <property type="nucleotide sequence ID" value="NZ_CP076133.1"/>
</dbReference>
<dbReference type="InterPro" id="IPR009057">
    <property type="entry name" value="Homeodomain-like_sf"/>
</dbReference>
<dbReference type="Gene3D" id="1.10.10.60">
    <property type="entry name" value="Homeodomain-like"/>
    <property type="match status" value="1"/>
</dbReference>
<feature type="domain" description="HTH araC/xylS-type" evidence="4">
    <location>
        <begin position="224"/>
        <end position="321"/>
    </location>
</feature>
<reference evidence="5 6" key="1">
    <citation type="submission" date="2021-05" db="EMBL/GenBank/DDBJ databases">
        <title>Comparative genomic studies on the polysaccharide-degrading batcterial strains of the Flammeovirga genus.</title>
        <authorList>
            <person name="Zewei F."/>
            <person name="Zheng Z."/>
            <person name="Yu L."/>
            <person name="Ruyue G."/>
            <person name="Yanhong M."/>
            <person name="Yuanyuan C."/>
            <person name="Jingyan G."/>
            <person name="Wenjun H."/>
        </authorList>
    </citation>
    <scope>NUCLEOTIDE SEQUENCE [LARGE SCALE GENOMIC DNA]</scope>
    <source>
        <strain evidence="5 6">NBRC:100898</strain>
    </source>
</reference>
<dbReference type="SMART" id="SM00342">
    <property type="entry name" value="HTH_ARAC"/>
    <property type="match status" value="1"/>
</dbReference>
<organism evidence="5 6">
    <name type="scientific">Flammeovirga yaeyamensis</name>
    <dbReference type="NCBI Taxonomy" id="367791"/>
    <lineage>
        <taxon>Bacteria</taxon>
        <taxon>Pseudomonadati</taxon>
        <taxon>Bacteroidota</taxon>
        <taxon>Cytophagia</taxon>
        <taxon>Cytophagales</taxon>
        <taxon>Flammeovirgaceae</taxon>
        <taxon>Flammeovirga</taxon>
    </lineage>
</organism>
<evidence type="ECO:0000259" key="4">
    <source>
        <dbReference type="PROSITE" id="PS01124"/>
    </source>
</evidence>
<protein>
    <submittedName>
        <fullName evidence="5">AraC family transcriptional regulator</fullName>
    </submittedName>
</protein>
<name>A0AAX1NCD7_9BACT</name>
<dbReference type="PROSITE" id="PS01124">
    <property type="entry name" value="HTH_ARAC_FAMILY_2"/>
    <property type="match status" value="1"/>
</dbReference>
<dbReference type="Pfam" id="PF12833">
    <property type="entry name" value="HTH_18"/>
    <property type="match status" value="1"/>
</dbReference>
<keyword evidence="1" id="KW-0805">Transcription regulation</keyword>
<dbReference type="InterPro" id="IPR053142">
    <property type="entry name" value="PchR_regulatory_protein"/>
</dbReference>
<keyword evidence="2" id="KW-0238">DNA-binding</keyword>